<organism evidence="5 6">
    <name type="scientific">Somion occarium</name>
    <dbReference type="NCBI Taxonomy" id="3059160"/>
    <lineage>
        <taxon>Eukaryota</taxon>
        <taxon>Fungi</taxon>
        <taxon>Dikarya</taxon>
        <taxon>Basidiomycota</taxon>
        <taxon>Agaricomycotina</taxon>
        <taxon>Agaricomycetes</taxon>
        <taxon>Polyporales</taxon>
        <taxon>Cerrenaceae</taxon>
        <taxon>Somion</taxon>
    </lineage>
</organism>
<evidence type="ECO:0000313" key="6">
    <source>
        <dbReference type="Proteomes" id="UP001497453"/>
    </source>
</evidence>
<feature type="domain" description="DNA replication factor Cdt1 C-terminal" evidence="4">
    <location>
        <begin position="446"/>
        <end position="566"/>
    </location>
</feature>
<keyword evidence="6" id="KW-1185">Reference proteome</keyword>
<evidence type="ECO:0000256" key="2">
    <source>
        <dbReference type="ARBA" id="ARBA00023306"/>
    </source>
</evidence>
<dbReference type="InterPro" id="IPR032054">
    <property type="entry name" value="Cdt1_C"/>
</dbReference>
<dbReference type="EMBL" id="OZ037945">
    <property type="protein sequence ID" value="CAL1701460.1"/>
    <property type="molecule type" value="Genomic_DNA"/>
</dbReference>
<feature type="compositionally biased region" description="Polar residues" evidence="3">
    <location>
        <begin position="347"/>
        <end position="367"/>
    </location>
</feature>
<dbReference type="InterPro" id="IPR038090">
    <property type="entry name" value="Cdt1_C_WH_dom_sf"/>
</dbReference>
<proteinExistence type="inferred from homology"/>
<feature type="region of interest" description="Disordered" evidence="3">
    <location>
        <begin position="582"/>
        <end position="626"/>
    </location>
</feature>
<evidence type="ECO:0000256" key="3">
    <source>
        <dbReference type="SAM" id="MobiDB-lite"/>
    </source>
</evidence>
<evidence type="ECO:0000259" key="4">
    <source>
        <dbReference type="Pfam" id="PF16679"/>
    </source>
</evidence>
<evidence type="ECO:0000256" key="1">
    <source>
        <dbReference type="ARBA" id="ARBA00008356"/>
    </source>
</evidence>
<keyword evidence="2" id="KW-0131">Cell cycle</keyword>
<protein>
    <recommendedName>
        <fullName evidence="4">DNA replication factor Cdt1 C-terminal domain-containing protein</fullName>
    </recommendedName>
</protein>
<dbReference type="Proteomes" id="UP001497453">
    <property type="component" value="Chromosome 2"/>
</dbReference>
<feature type="region of interest" description="Disordered" evidence="3">
    <location>
        <begin position="13"/>
        <end position="42"/>
    </location>
</feature>
<feature type="compositionally biased region" description="Basic and acidic residues" evidence="3">
    <location>
        <begin position="603"/>
        <end position="626"/>
    </location>
</feature>
<feature type="region of interest" description="Disordered" evidence="3">
    <location>
        <begin position="279"/>
        <end position="474"/>
    </location>
</feature>
<comment type="similarity">
    <text evidence="1">Belongs to the Cdt1 family.</text>
</comment>
<feature type="region of interest" description="Disordered" evidence="3">
    <location>
        <begin position="137"/>
        <end position="200"/>
    </location>
</feature>
<dbReference type="Pfam" id="PF16679">
    <property type="entry name" value="CDT1_C"/>
    <property type="match status" value="1"/>
</dbReference>
<gene>
    <name evidence="5" type="ORF">GFSPODELE1_LOCUS3601</name>
</gene>
<accession>A0ABP1D0N3</accession>
<sequence>MSDLYTALRLSPRKKRTLPEDDDNVLTPKRLRHAPPTPPATVTRRTVKAKPAATPLPSHLARLHTLQTALQHALSHALATCAISPTSDTGIVRNVLNHHSLSSYSGLTTKFEIDDLKRLCWLWEWDGEKLPSPASKLKTIASSDDGDKNPFLDDDPAPLPKPSEDDDNPFLDDKPIAKKSSEDDNPFLERKPAPPNPKDWMRRAMGFVVSQTTHFSKSTGTRVPAYGIGIEVEMDIDKDMGEGMAAVARWTAASEARRNEVRSKLNRWVKLHAGHEPIHNLPLADLPPLPTPAKPSTLTRLLASSSPKSPSSSKILATPGSPTPSSSRSPTKSPTKRRDFAIPFPVTPSSRTATPSKNSILFPQTPSRHGRLDLAASLLTPSTSGSRTPSTSGFRTPSTSRPSTPSLTNTPSSSSSFSVPSTPVHQRGSDAVTVPQTPTSSRREALYERVRQRSLQSTPSKHTPGMGGKTPRMTKDQLMKLSQEETRRKCLLGRLAGVAESVWMLFSNPSGSAATPTIRKRRTLPASEIASVILKSSPVPISMADAQESLKLLTSLCPFFLRSINVGGEEWLEMPAPTTTNVAEPLASASPRKMPSSPGRVRRKDESAEELRTRSPKTVKREAGGLREVRERIRRELELHD</sequence>
<feature type="compositionally biased region" description="Low complexity" evidence="3">
    <location>
        <begin position="294"/>
        <end position="314"/>
    </location>
</feature>
<feature type="compositionally biased region" description="Low complexity" evidence="3">
    <location>
        <begin position="323"/>
        <end position="333"/>
    </location>
</feature>
<feature type="compositionally biased region" description="Basic and acidic residues" evidence="3">
    <location>
        <begin position="171"/>
        <end position="192"/>
    </location>
</feature>
<feature type="compositionally biased region" description="Low complexity" evidence="3">
    <location>
        <begin position="377"/>
        <end position="424"/>
    </location>
</feature>
<evidence type="ECO:0000313" key="5">
    <source>
        <dbReference type="EMBL" id="CAL1701460.1"/>
    </source>
</evidence>
<name>A0ABP1D0N3_9APHY</name>
<dbReference type="Gene3D" id="1.10.10.1420">
    <property type="entry name" value="DNA replication factor Cdt1, C-terminal WH domain"/>
    <property type="match status" value="1"/>
</dbReference>
<reference evidence="6" key="1">
    <citation type="submission" date="2024-04" db="EMBL/GenBank/DDBJ databases">
        <authorList>
            <person name="Shaw F."/>
            <person name="Minotto A."/>
        </authorList>
    </citation>
    <scope>NUCLEOTIDE SEQUENCE [LARGE SCALE GENOMIC DNA]</scope>
</reference>
<feature type="compositionally biased region" description="Basic and acidic residues" evidence="3">
    <location>
        <begin position="441"/>
        <end position="451"/>
    </location>
</feature>